<evidence type="ECO:0000313" key="1">
    <source>
        <dbReference type="EMBL" id="MBB4016991.1"/>
    </source>
</evidence>
<comment type="caution">
    <text evidence="1">The sequence shown here is derived from an EMBL/GenBank/DDBJ whole genome shotgun (WGS) entry which is preliminary data.</text>
</comment>
<dbReference type="Pfam" id="PF06319">
    <property type="entry name" value="MmcB-like"/>
    <property type="match status" value="1"/>
</dbReference>
<organism evidence="1 2">
    <name type="scientific">Chelatococcus caeni</name>
    <dbReference type="NCBI Taxonomy" id="1348468"/>
    <lineage>
        <taxon>Bacteria</taxon>
        <taxon>Pseudomonadati</taxon>
        <taxon>Pseudomonadota</taxon>
        <taxon>Alphaproteobacteria</taxon>
        <taxon>Hyphomicrobiales</taxon>
        <taxon>Chelatococcaceae</taxon>
        <taxon>Chelatococcus</taxon>
    </lineage>
</organism>
<accession>A0A840BU60</accession>
<dbReference type="EMBL" id="JACIEN010000002">
    <property type="protein sequence ID" value="MBB4016991.1"/>
    <property type="molecule type" value="Genomic_DNA"/>
</dbReference>
<reference evidence="1 2" key="1">
    <citation type="submission" date="2020-08" db="EMBL/GenBank/DDBJ databases">
        <title>Genomic Encyclopedia of Type Strains, Phase IV (KMG-IV): sequencing the most valuable type-strain genomes for metagenomic binning, comparative biology and taxonomic classification.</title>
        <authorList>
            <person name="Goeker M."/>
        </authorList>
    </citation>
    <scope>NUCLEOTIDE SEQUENCE [LARGE SCALE GENOMIC DNA]</scope>
    <source>
        <strain evidence="1 2">DSM 103737</strain>
    </source>
</reference>
<dbReference type="PIRSF" id="PIRSF031796">
    <property type="entry name" value="UPC031796"/>
    <property type="match status" value="1"/>
</dbReference>
<dbReference type="RefSeq" id="WP_246372981.1">
    <property type="nucleotide sequence ID" value="NZ_JACIEN010000002.1"/>
</dbReference>
<dbReference type="InterPro" id="IPR009394">
    <property type="entry name" value="MmcB-like"/>
</dbReference>
<dbReference type="AlphaFoldDB" id="A0A840BU60"/>
<evidence type="ECO:0008006" key="3">
    <source>
        <dbReference type="Google" id="ProtNLM"/>
    </source>
</evidence>
<sequence>MGDLASRLDGVLVLPEDGRQSPVALAVQRGVRRLFAGLGQVTVTELTLASGRRADVVALAPDGRITVVEVKSCLADFRTDGKWQDYRAYCDRLFFAVTDDFPQEVLPEATGLIVADQYGAAVLREAPLHPLPGARRKEVTLRFARAAASRLHAAFDPEGARGII</sequence>
<evidence type="ECO:0000313" key="2">
    <source>
        <dbReference type="Proteomes" id="UP000577362"/>
    </source>
</evidence>
<proteinExistence type="predicted"/>
<keyword evidence="2" id="KW-1185">Reference proteome</keyword>
<gene>
    <name evidence="1" type="ORF">GGR16_002020</name>
</gene>
<dbReference type="Proteomes" id="UP000577362">
    <property type="component" value="Unassembled WGS sequence"/>
</dbReference>
<protein>
    <recommendedName>
        <fullName evidence="3">DNA repair protein MmcB-related protein</fullName>
    </recommendedName>
</protein>
<name>A0A840BU60_9HYPH</name>